<keyword evidence="2" id="KW-0645">Protease</keyword>
<keyword evidence="2" id="KW-0121">Carboxypeptidase</keyword>
<evidence type="ECO:0000313" key="3">
    <source>
        <dbReference type="Proteomes" id="UP000594195"/>
    </source>
</evidence>
<dbReference type="Proteomes" id="UP000594195">
    <property type="component" value="Chromosome"/>
</dbReference>
<reference evidence="2 3" key="1">
    <citation type="submission" date="2019-05" db="EMBL/GenBank/DDBJ databases">
        <title>Chryseobacterium sp. isolated from King George Island, maritime Antarctica.</title>
        <authorList>
            <person name="Peng X."/>
        </authorList>
    </citation>
    <scope>NUCLEOTIDE SEQUENCE [LARGE SCALE GENOMIC DNA]</scope>
    <source>
        <strain evidence="2 3">7-3A</strain>
    </source>
</reference>
<dbReference type="KEGG" id="kfa:Q73A0000_15650"/>
<keyword evidence="2" id="KW-0378">Hydrolase</keyword>
<sequence length="353" mass="40224">MNKFLVFIVLFLTAGFQAQVISGITFTENDRPLSEVNIYVDGSKIYTVSDGNGNFSLDVQNQKNAALVFQKNGYETFSVQISEAVGKKVKIVLLKVQDIEEVVLIPYTDEAYNKFISYFLGQFVGIDQENVKIKNQKTLKFAFDKKNQILKVKAPQTLIIENKRLAYQIQFNLLNFEADFRNNTVAYSGTSFFKDVNPKKINEVNRLNAYHGSIMHFLRSAYQDQIAEQGFWVNHIVKLDKDKIVAKEKALAVIETKIPTSSFIEKVGDKKTLAFKDILQVNYPKHYFAIVKSKIVKETSMVQQTSYIYVDGNSFDIYPDGNSSDPEQMILQGSLSNNKMGNFLPLDYEPKID</sequence>
<protein>
    <submittedName>
        <fullName evidence="2">Carboxypeptidase-like regulatory domain-containing protein</fullName>
    </submittedName>
</protein>
<keyword evidence="1" id="KW-0732">Signal</keyword>
<dbReference type="SUPFAM" id="SSF49464">
    <property type="entry name" value="Carboxypeptidase regulatory domain-like"/>
    <property type="match status" value="1"/>
</dbReference>
<dbReference type="EMBL" id="CP040442">
    <property type="protein sequence ID" value="QOW11691.1"/>
    <property type="molecule type" value="Genomic_DNA"/>
</dbReference>
<feature type="signal peptide" evidence="1">
    <location>
        <begin position="1"/>
        <end position="18"/>
    </location>
</feature>
<gene>
    <name evidence="2" type="ORF">Q73A0000_15650</name>
</gene>
<name>A0A7M2YC44_9FLAO</name>
<dbReference type="InterPro" id="IPR008969">
    <property type="entry name" value="CarboxyPept-like_regulatory"/>
</dbReference>
<dbReference type="AlphaFoldDB" id="A0A7M2YC44"/>
<dbReference type="RefSeq" id="WP_193811863.1">
    <property type="nucleotide sequence ID" value="NZ_CP040442.1"/>
</dbReference>
<feature type="chain" id="PRO_5032856835" evidence="1">
    <location>
        <begin position="19"/>
        <end position="353"/>
    </location>
</feature>
<dbReference type="Pfam" id="PF13715">
    <property type="entry name" value="CarbopepD_reg_2"/>
    <property type="match status" value="1"/>
</dbReference>
<evidence type="ECO:0000256" key="1">
    <source>
        <dbReference type="SAM" id="SignalP"/>
    </source>
</evidence>
<dbReference type="Gene3D" id="2.60.40.1120">
    <property type="entry name" value="Carboxypeptidase-like, regulatory domain"/>
    <property type="match status" value="1"/>
</dbReference>
<dbReference type="GO" id="GO:0004180">
    <property type="term" value="F:carboxypeptidase activity"/>
    <property type="evidence" value="ECO:0007669"/>
    <property type="project" value="UniProtKB-KW"/>
</dbReference>
<accession>A0A7M2YC44</accession>
<evidence type="ECO:0000313" key="2">
    <source>
        <dbReference type="EMBL" id="QOW11691.1"/>
    </source>
</evidence>
<proteinExistence type="predicted"/>
<keyword evidence="3" id="KW-1185">Reference proteome</keyword>
<organism evidence="2 3">
    <name type="scientific">Kaistella flava</name>
    <name type="common">ex Peng et al. 2021</name>
    <dbReference type="NCBI Taxonomy" id="2038776"/>
    <lineage>
        <taxon>Bacteria</taxon>
        <taxon>Pseudomonadati</taxon>
        <taxon>Bacteroidota</taxon>
        <taxon>Flavobacteriia</taxon>
        <taxon>Flavobacteriales</taxon>
        <taxon>Weeksellaceae</taxon>
        <taxon>Chryseobacterium group</taxon>
        <taxon>Kaistella</taxon>
    </lineage>
</organism>